<organism evidence="1 2">
    <name type="scientific">Ancylostoma ceylanicum</name>
    <dbReference type="NCBI Taxonomy" id="53326"/>
    <lineage>
        <taxon>Eukaryota</taxon>
        <taxon>Metazoa</taxon>
        <taxon>Ecdysozoa</taxon>
        <taxon>Nematoda</taxon>
        <taxon>Chromadorea</taxon>
        <taxon>Rhabditida</taxon>
        <taxon>Rhabditina</taxon>
        <taxon>Rhabditomorpha</taxon>
        <taxon>Strongyloidea</taxon>
        <taxon>Ancylostomatidae</taxon>
        <taxon>Ancylostomatinae</taxon>
        <taxon>Ancylostoma</taxon>
    </lineage>
</organism>
<sequence length="120" mass="13295">MCRYPCLLLLSFTYTTHFWNHRGAPLRFRVPSSENRFPGEFLLHSARTPLTFIRTALHDVEIATTSTGLVCATFSCKFSRFGCSQEGSMFSAQFNSAVIMLEEPCVSGCCGSNNPGPKSD</sequence>
<evidence type="ECO:0000313" key="1">
    <source>
        <dbReference type="EMBL" id="EYC37893.1"/>
    </source>
</evidence>
<protein>
    <submittedName>
        <fullName evidence="1">Uncharacterized protein</fullName>
    </submittedName>
</protein>
<reference evidence="2" key="1">
    <citation type="journal article" date="2015" name="Nat. Genet.">
        <title>The genome and transcriptome of the zoonotic hookworm Ancylostoma ceylanicum identify infection-specific gene families.</title>
        <authorList>
            <person name="Schwarz E.M."/>
            <person name="Hu Y."/>
            <person name="Antoshechkin I."/>
            <person name="Miller M.M."/>
            <person name="Sternberg P.W."/>
            <person name="Aroian R.V."/>
        </authorList>
    </citation>
    <scope>NUCLEOTIDE SEQUENCE</scope>
    <source>
        <strain evidence="2">HY135</strain>
    </source>
</reference>
<keyword evidence="2" id="KW-1185">Reference proteome</keyword>
<name>A0A016WFU7_9BILA</name>
<evidence type="ECO:0000313" key="2">
    <source>
        <dbReference type="Proteomes" id="UP000024635"/>
    </source>
</evidence>
<accession>A0A016WFU7</accession>
<gene>
    <name evidence="1" type="primary">Acey_s0758.g2104</name>
    <name evidence="1" type="ORF">Y032_0758g2104</name>
</gene>
<dbReference type="AlphaFoldDB" id="A0A016WFU7"/>
<dbReference type="EMBL" id="JARK01000358">
    <property type="protein sequence ID" value="EYC37893.1"/>
    <property type="molecule type" value="Genomic_DNA"/>
</dbReference>
<dbReference type="Proteomes" id="UP000024635">
    <property type="component" value="Unassembled WGS sequence"/>
</dbReference>
<proteinExistence type="predicted"/>
<comment type="caution">
    <text evidence="1">The sequence shown here is derived from an EMBL/GenBank/DDBJ whole genome shotgun (WGS) entry which is preliminary data.</text>
</comment>